<protein>
    <submittedName>
        <fullName evidence="1">Uncharacterized protein</fullName>
    </submittedName>
</protein>
<evidence type="ECO:0000313" key="1">
    <source>
        <dbReference type="EMBL" id="EOB03330.1"/>
    </source>
</evidence>
<sequence>MVKARKEIIISCVDYLKWKPHDSHSHVSKTSNAKHIMKDCLGLCLPKTYSTRGELFLKHIAVWRAASFEAHMEPDFGSHKVCWNFAISINGASSYKRGYVKSLEVKVKGLLHENRLFPPIQSAIGSEQDVVTEEHGKDGKEGISQKLPSSIPRQYLNALCKDRVCSNCCATALPSEAAGKQAEISATSDHGQLSSTAWKQGRNQLLQTATFYQLYLSAQIKMWNDDEQTQSKGEKRKHCFSTQRAAKSGWCQSGSFRLMQDKQTESDFSSLLHPYEILWVPKAEQQGDINPVEGAKFTIHFYLLYASGNIFRASRMKESSQLEIPSFRGWLPNTVLKHTLERHLLLLKNCLLLQFNRTTSTKAGYRNKLEEWRCQEEVAAKKARFEKSHQNTFGSRGIITGSFCSSRRQLEQHDKAALLLLLLEMVMQKNADKEGAKWLEEECQQPVVIAEHLEKTPGRVGNIRG</sequence>
<gene>
    <name evidence="1" type="ORF">Anapl_00684</name>
</gene>
<organism evidence="1 2">
    <name type="scientific">Anas platyrhynchos</name>
    <name type="common">Mallard</name>
    <name type="synonym">Anas boschas</name>
    <dbReference type="NCBI Taxonomy" id="8839"/>
    <lineage>
        <taxon>Eukaryota</taxon>
        <taxon>Metazoa</taxon>
        <taxon>Chordata</taxon>
        <taxon>Craniata</taxon>
        <taxon>Vertebrata</taxon>
        <taxon>Euteleostomi</taxon>
        <taxon>Archelosauria</taxon>
        <taxon>Archosauria</taxon>
        <taxon>Dinosauria</taxon>
        <taxon>Saurischia</taxon>
        <taxon>Theropoda</taxon>
        <taxon>Coelurosauria</taxon>
        <taxon>Aves</taxon>
        <taxon>Neognathae</taxon>
        <taxon>Galloanserae</taxon>
        <taxon>Anseriformes</taxon>
        <taxon>Anatidae</taxon>
        <taxon>Anatinae</taxon>
        <taxon>Anas</taxon>
    </lineage>
</organism>
<accession>R0LNN0</accession>
<dbReference type="EMBL" id="KB742873">
    <property type="protein sequence ID" value="EOB03330.1"/>
    <property type="molecule type" value="Genomic_DNA"/>
</dbReference>
<reference evidence="2" key="1">
    <citation type="journal article" date="2013" name="Nat. Genet.">
        <title>The duck genome and transcriptome provide insight into an avian influenza virus reservoir species.</title>
        <authorList>
            <person name="Huang Y."/>
            <person name="Li Y."/>
            <person name="Burt D.W."/>
            <person name="Chen H."/>
            <person name="Zhang Y."/>
            <person name="Qian W."/>
            <person name="Kim H."/>
            <person name="Gan S."/>
            <person name="Zhao Y."/>
            <person name="Li J."/>
            <person name="Yi K."/>
            <person name="Feng H."/>
            <person name="Zhu P."/>
            <person name="Li B."/>
            <person name="Liu Q."/>
            <person name="Fairley S."/>
            <person name="Magor K.E."/>
            <person name="Du Z."/>
            <person name="Hu X."/>
            <person name="Goodman L."/>
            <person name="Tafer H."/>
            <person name="Vignal A."/>
            <person name="Lee T."/>
            <person name="Kim K.W."/>
            <person name="Sheng Z."/>
            <person name="An Y."/>
            <person name="Searle S."/>
            <person name="Herrero J."/>
            <person name="Groenen M.A."/>
            <person name="Crooijmans R.P."/>
            <person name="Faraut T."/>
            <person name="Cai Q."/>
            <person name="Webster R.G."/>
            <person name="Aldridge J.R."/>
            <person name="Warren W.C."/>
            <person name="Bartschat S."/>
            <person name="Kehr S."/>
            <person name="Marz M."/>
            <person name="Stadler P.F."/>
            <person name="Smith J."/>
            <person name="Kraus R.H."/>
            <person name="Zhao Y."/>
            <person name="Ren L."/>
            <person name="Fei J."/>
            <person name="Morisson M."/>
            <person name="Kaiser P."/>
            <person name="Griffin D.K."/>
            <person name="Rao M."/>
            <person name="Pitel F."/>
            <person name="Wang J."/>
            <person name="Li N."/>
        </authorList>
    </citation>
    <scope>NUCLEOTIDE SEQUENCE [LARGE SCALE GENOMIC DNA]</scope>
</reference>
<evidence type="ECO:0000313" key="2">
    <source>
        <dbReference type="Proteomes" id="UP000296049"/>
    </source>
</evidence>
<keyword evidence="2" id="KW-1185">Reference proteome</keyword>
<dbReference type="AlphaFoldDB" id="R0LNN0"/>
<dbReference type="Proteomes" id="UP000296049">
    <property type="component" value="Unassembled WGS sequence"/>
</dbReference>
<name>R0LNN0_ANAPL</name>
<proteinExistence type="predicted"/>